<dbReference type="AlphaFoldDB" id="A0A4Q7ILZ1"/>
<dbReference type="Proteomes" id="UP000291338">
    <property type="component" value="Unassembled WGS sequence"/>
</dbReference>
<feature type="domain" description="BioF2-like acetyltransferase" evidence="1">
    <location>
        <begin position="207"/>
        <end position="306"/>
    </location>
</feature>
<dbReference type="Pfam" id="PF13480">
    <property type="entry name" value="Acetyltransf_6"/>
    <property type="match status" value="1"/>
</dbReference>
<comment type="caution">
    <text evidence="2">The sequence shown here is derived from an EMBL/GenBank/DDBJ whole genome shotgun (WGS) entry which is preliminary data.</text>
</comment>
<reference evidence="2 3" key="1">
    <citation type="submission" date="2018-01" db="EMBL/GenBank/DDBJ databases">
        <title>Co-occurrence of chitin degradation, pigmentation and bioactivity in marine Pseudoalteromonas.</title>
        <authorList>
            <person name="Paulsen S."/>
            <person name="Gram L."/>
            <person name="Machado H."/>
        </authorList>
    </citation>
    <scope>NUCLEOTIDE SEQUENCE [LARGE SCALE GENOMIC DNA]</scope>
    <source>
        <strain evidence="2 3">S3898</strain>
    </source>
</reference>
<proteinExistence type="predicted"/>
<protein>
    <recommendedName>
        <fullName evidence="1">BioF2-like acetyltransferase domain-containing protein</fullName>
    </recommendedName>
</protein>
<evidence type="ECO:0000313" key="3">
    <source>
        <dbReference type="Proteomes" id="UP000291338"/>
    </source>
</evidence>
<dbReference type="InterPro" id="IPR038740">
    <property type="entry name" value="BioF2-like_GNAT_dom"/>
</dbReference>
<dbReference type="EMBL" id="PPSX01000050">
    <property type="protein sequence ID" value="RZQ52539.1"/>
    <property type="molecule type" value="Genomic_DNA"/>
</dbReference>
<evidence type="ECO:0000259" key="1">
    <source>
        <dbReference type="Pfam" id="PF13480"/>
    </source>
</evidence>
<dbReference type="Gene3D" id="3.40.630.30">
    <property type="match status" value="1"/>
</dbReference>
<organism evidence="2 3">
    <name type="scientific">Pseudoalteromonas phenolica</name>
    <dbReference type="NCBI Taxonomy" id="161398"/>
    <lineage>
        <taxon>Bacteria</taxon>
        <taxon>Pseudomonadati</taxon>
        <taxon>Pseudomonadota</taxon>
        <taxon>Gammaproteobacteria</taxon>
        <taxon>Alteromonadales</taxon>
        <taxon>Pseudoalteromonadaceae</taxon>
        <taxon>Pseudoalteromonas</taxon>
    </lineage>
</organism>
<accession>A0A4Q7ILZ1</accession>
<dbReference type="RefSeq" id="WP_130256091.1">
    <property type="nucleotide sequence ID" value="NZ_PPSX01000050.1"/>
</dbReference>
<sequence>MLLSNADIISELLQQHKILGKVNDDLVNQQFFADSQCPYIEYVPWMVEYHTAYLNYNSCKAENFSIVFFEGKKQCALLNFSIFESSQGDMSILSNASGLLPPYLHPSLTRKQKRKYLQKAFDLYVSLAKRFNVKQLRFQTIFVSGESEGWLSILQKYGVPKFSQELFCDLKIEQMLYLQLIREKYKKHIKDGNRLWQAKILTAVTEQQFKEMKQLHFDVVGFQTRSDLTWQLLRDAINNHNAFAVTVYAAGRLIGAAIFSFTKDIAVYSMGVYDRSLFDKPVSHIVHAKAIEHMKFLGLKEYHLGARCNANEWMQPSIKESQIGYFKEGFMTHSKFKVTFDFLIAELDQ</sequence>
<dbReference type="SUPFAM" id="SSF55729">
    <property type="entry name" value="Acyl-CoA N-acyltransferases (Nat)"/>
    <property type="match status" value="1"/>
</dbReference>
<dbReference type="InterPro" id="IPR016181">
    <property type="entry name" value="Acyl_CoA_acyltransferase"/>
</dbReference>
<name>A0A4Q7ILZ1_9GAMM</name>
<gene>
    <name evidence="2" type="ORF">C1E23_13555</name>
</gene>
<evidence type="ECO:0000313" key="2">
    <source>
        <dbReference type="EMBL" id="RZQ52539.1"/>
    </source>
</evidence>